<sequence length="300" mass="33156">MTSESSTNMEEATAISLAVTEENGFSIKFQIFFRVDPKAKLSNSTSFSSISSLTTDRHRSISADIPILKTADQMSSHLRELSDVSTAARRNGDDAPAECRQSERSMRGSSRSEVLPDIWISSWYTMMSWGSFRLLASVTTSEPVDAAEHVKLRVNPVQPAFDQICEDKARTSTETYSAITEQVVSPEDHMPIKVCIQSHRVPLLLHNLSVLLPLQTQTTYITPSTSSSHTQLAGMHDEFPHWNSLGPQEVGAHSTSSEPSPQSSSPLHTKLREMQRPLAHVNSFGAQIIILQISAPTYPF</sequence>
<name>A0A4Z2J901_9TELE</name>
<feature type="region of interest" description="Disordered" evidence="1">
    <location>
        <begin position="240"/>
        <end position="268"/>
    </location>
</feature>
<feature type="compositionally biased region" description="Low complexity" evidence="1">
    <location>
        <begin position="254"/>
        <end position="266"/>
    </location>
</feature>
<dbReference type="AlphaFoldDB" id="A0A4Z2J901"/>
<organism evidence="2 3">
    <name type="scientific">Liparis tanakae</name>
    <name type="common">Tanaka's snailfish</name>
    <dbReference type="NCBI Taxonomy" id="230148"/>
    <lineage>
        <taxon>Eukaryota</taxon>
        <taxon>Metazoa</taxon>
        <taxon>Chordata</taxon>
        <taxon>Craniata</taxon>
        <taxon>Vertebrata</taxon>
        <taxon>Euteleostomi</taxon>
        <taxon>Actinopterygii</taxon>
        <taxon>Neopterygii</taxon>
        <taxon>Teleostei</taxon>
        <taxon>Neoteleostei</taxon>
        <taxon>Acanthomorphata</taxon>
        <taxon>Eupercaria</taxon>
        <taxon>Perciformes</taxon>
        <taxon>Cottioidei</taxon>
        <taxon>Cottales</taxon>
        <taxon>Liparidae</taxon>
        <taxon>Liparis</taxon>
    </lineage>
</organism>
<feature type="region of interest" description="Disordered" evidence="1">
    <location>
        <begin position="84"/>
        <end position="108"/>
    </location>
</feature>
<comment type="caution">
    <text evidence="2">The sequence shown here is derived from an EMBL/GenBank/DDBJ whole genome shotgun (WGS) entry which is preliminary data.</text>
</comment>
<evidence type="ECO:0000256" key="1">
    <source>
        <dbReference type="SAM" id="MobiDB-lite"/>
    </source>
</evidence>
<gene>
    <name evidence="2" type="ORF">EYF80_003476</name>
</gene>
<accession>A0A4Z2J901</accession>
<dbReference type="Proteomes" id="UP000314294">
    <property type="component" value="Unassembled WGS sequence"/>
</dbReference>
<reference evidence="2 3" key="1">
    <citation type="submission" date="2019-03" db="EMBL/GenBank/DDBJ databases">
        <title>First draft genome of Liparis tanakae, snailfish: a comprehensive survey of snailfish specific genes.</title>
        <authorList>
            <person name="Kim W."/>
            <person name="Song I."/>
            <person name="Jeong J.-H."/>
            <person name="Kim D."/>
            <person name="Kim S."/>
            <person name="Ryu S."/>
            <person name="Song J.Y."/>
            <person name="Lee S.K."/>
        </authorList>
    </citation>
    <scope>NUCLEOTIDE SEQUENCE [LARGE SCALE GENOMIC DNA]</scope>
    <source>
        <tissue evidence="2">Muscle</tissue>
    </source>
</reference>
<keyword evidence="3" id="KW-1185">Reference proteome</keyword>
<dbReference type="EMBL" id="SRLO01000016">
    <property type="protein sequence ID" value="TNN86391.1"/>
    <property type="molecule type" value="Genomic_DNA"/>
</dbReference>
<protein>
    <submittedName>
        <fullName evidence="2">Uncharacterized protein</fullName>
    </submittedName>
</protein>
<evidence type="ECO:0000313" key="3">
    <source>
        <dbReference type="Proteomes" id="UP000314294"/>
    </source>
</evidence>
<evidence type="ECO:0000313" key="2">
    <source>
        <dbReference type="EMBL" id="TNN86391.1"/>
    </source>
</evidence>
<proteinExistence type="predicted"/>